<dbReference type="GeneID" id="66553896"/>
<dbReference type="EnsemblBacteria" id="CAL42379">
    <property type="protein sequence ID" value="CAL42379"/>
    <property type="gene ID" value="FP0265"/>
</dbReference>
<dbReference type="Pfam" id="PF13715">
    <property type="entry name" value="CarbopepD_reg_2"/>
    <property type="match status" value="1"/>
</dbReference>
<dbReference type="PATRIC" id="fig|402612.5.peg.277"/>
<gene>
    <name evidence="1" type="ordered locus">FP0265</name>
</gene>
<reference evidence="1 2" key="1">
    <citation type="journal article" date="2007" name="Nat. Biotechnol.">
        <title>Complete genome sequence of the fish pathogen Flavobacterium psychrophilum.</title>
        <authorList>
            <person name="Duchaud E."/>
            <person name="Boussaha M."/>
            <person name="Loux V."/>
            <person name="Bernardet J.F."/>
            <person name="Michel C."/>
            <person name="Kerouault B."/>
            <person name="Mondot S."/>
            <person name="Nicolas P."/>
            <person name="Bossy R."/>
            <person name="Caron C."/>
            <person name="Bessieres P."/>
            <person name="Gibrat J.F."/>
            <person name="Claverol S."/>
            <person name="Dumetz F."/>
            <person name="Le Henaff M."/>
            <person name="Benmansour A."/>
        </authorList>
    </citation>
    <scope>NUCLEOTIDE SEQUENCE [LARGE SCALE GENOMIC DNA]</scope>
    <source>
        <strain evidence="2">ATCC 49511 / DSM 21280 / CIP 103535 / JIP02/86</strain>
    </source>
</reference>
<protein>
    <submittedName>
        <fullName evidence="1">Probable outer membrane protein</fullName>
    </submittedName>
</protein>
<dbReference type="AlphaFoldDB" id="A6GWA6"/>
<dbReference type="Proteomes" id="UP000006394">
    <property type="component" value="Chromosome"/>
</dbReference>
<proteinExistence type="predicted"/>
<dbReference type="OrthoDB" id="9804995at2"/>
<organism evidence="1 2">
    <name type="scientific">Flavobacterium psychrophilum (strain ATCC 49511 / DSM 21280 / CIP 103535 / JIP02/86)</name>
    <dbReference type="NCBI Taxonomy" id="402612"/>
    <lineage>
        <taxon>Bacteria</taxon>
        <taxon>Pseudomonadati</taxon>
        <taxon>Bacteroidota</taxon>
        <taxon>Flavobacteriia</taxon>
        <taxon>Flavobacteriales</taxon>
        <taxon>Flavobacteriaceae</taxon>
        <taxon>Flavobacterium</taxon>
    </lineage>
</organism>
<dbReference type="eggNOG" id="COG4772">
    <property type="taxonomic scope" value="Bacteria"/>
</dbReference>
<dbReference type="STRING" id="402612.FP0265"/>
<evidence type="ECO:0000313" key="2">
    <source>
        <dbReference type="Proteomes" id="UP000006394"/>
    </source>
</evidence>
<dbReference type="RefSeq" id="WP_011962439.1">
    <property type="nucleotide sequence ID" value="NC_009613.3"/>
</dbReference>
<dbReference type="Gene3D" id="2.60.40.1120">
    <property type="entry name" value="Carboxypeptidase-like, regulatory domain"/>
    <property type="match status" value="1"/>
</dbReference>
<dbReference type="EMBL" id="AM398681">
    <property type="protein sequence ID" value="CAL42379.1"/>
    <property type="molecule type" value="Genomic_DNA"/>
</dbReference>
<accession>A6GWA6</accession>
<dbReference type="KEGG" id="fps:FP0265"/>
<name>A6GWA6_FLAPJ</name>
<dbReference type="InterPro" id="IPR008969">
    <property type="entry name" value="CarboxyPept-like_regulatory"/>
</dbReference>
<keyword evidence="2" id="KW-1185">Reference proteome</keyword>
<evidence type="ECO:0000313" key="1">
    <source>
        <dbReference type="EMBL" id="CAL42379.1"/>
    </source>
</evidence>
<sequence length="308" mass="36067">MKKTFTFLLFSIITFSYSQNISGIILDSISKKPLELASVTLNKTNRGVYSDAEGKFKISLTNENDYLLISYLGYTTKKVCASNFIKTKENNSIFYLSSTTERLNEVFVQNKKTEYGWSQSIQSKRENTRFFGFQFGTENCTYIKNSEHKKGKITAVILDLKKITQYNKDNPKWKLDYISDYNIKFYEIDLQNNRPGAEIYNKDIIVNPENKTRNFKINIDSLNIPFPESGVCVGVEMINTRYKNPKEVFATIGPRINFTENRDTNPVMAWSRFRYDEEWKFEPVARIQDRKGRRYNMMIVDLIIKPEK</sequence>
<dbReference type="HOGENOM" id="CLU_902401_0_0_10"/>
<dbReference type="SUPFAM" id="SSF49464">
    <property type="entry name" value="Carboxypeptidase regulatory domain-like"/>
    <property type="match status" value="1"/>
</dbReference>